<evidence type="ECO:0000313" key="7">
    <source>
        <dbReference type="Proteomes" id="UP001209540"/>
    </source>
</evidence>
<organism evidence="6 7">
    <name type="scientific">Phascolomyces articulosus</name>
    <dbReference type="NCBI Taxonomy" id="60185"/>
    <lineage>
        <taxon>Eukaryota</taxon>
        <taxon>Fungi</taxon>
        <taxon>Fungi incertae sedis</taxon>
        <taxon>Mucoromycota</taxon>
        <taxon>Mucoromycotina</taxon>
        <taxon>Mucoromycetes</taxon>
        <taxon>Mucorales</taxon>
        <taxon>Lichtheimiaceae</taxon>
        <taxon>Phascolomyces</taxon>
    </lineage>
</organism>
<dbReference type="InterPro" id="IPR031336">
    <property type="entry name" value="CDC73_C"/>
</dbReference>
<evidence type="ECO:0000256" key="4">
    <source>
        <dbReference type="ARBA" id="ARBA00023242"/>
    </source>
</evidence>
<dbReference type="PANTHER" id="PTHR12466">
    <property type="entry name" value="CDC73 DOMAIN PROTEIN"/>
    <property type="match status" value="1"/>
</dbReference>
<evidence type="ECO:0000313" key="6">
    <source>
        <dbReference type="EMBL" id="KAI9278285.1"/>
    </source>
</evidence>
<proteinExistence type="inferred from homology"/>
<gene>
    <name evidence="6" type="ORF">BDA99DRAFT_553940</name>
</gene>
<evidence type="ECO:0000259" key="5">
    <source>
        <dbReference type="Pfam" id="PF05179"/>
    </source>
</evidence>
<reference evidence="6" key="1">
    <citation type="journal article" date="2022" name="IScience">
        <title>Evolution of zygomycete secretomes and the origins of terrestrial fungal ecologies.</title>
        <authorList>
            <person name="Chang Y."/>
            <person name="Wang Y."/>
            <person name="Mondo S."/>
            <person name="Ahrendt S."/>
            <person name="Andreopoulos W."/>
            <person name="Barry K."/>
            <person name="Beard J."/>
            <person name="Benny G.L."/>
            <person name="Blankenship S."/>
            <person name="Bonito G."/>
            <person name="Cuomo C."/>
            <person name="Desiro A."/>
            <person name="Gervers K.A."/>
            <person name="Hundley H."/>
            <person name="Kuo A."/>
            <person name="LaButti K."/>
            <person name="Lang B.F."/>
            <person name="Lipzen A."/>
            <person name="O'Donnell K."/>
            <person name="Pangilinan J."/>
            <person name="Reynolds N."/>
            <person name="Sandor L."/>
            <person name="Smith M.E."/>
            <person name="Tsang A."/>
            <person name="Grigoriev I.V."/>
            <person name="Stajich J.E."/>
            <person name="Spatafora J.W."/>
        </authorList>
    </citation>
    <scope>NUCLEOTIDE SEQUENCE</scope>
    <source>
        <strain evidence="6">RSA 2281</strain>
    </source>
</reference>
<dbReference type="InterPro" id="IPR007852">
    <property type="entry name" value="Cdc73/Parafibromin"/>
</dbReference>
<keyword evidence="4" id="KW-0539">Nucleus</keyword>
<evidence type="ECO:0000256" key="1">
    <source>
        <dbReference type="ARBA" id="ARBA00004123"/>
    </source>
</evidence>
<comment type="caution">
    <text evidence="6">The sequence shown here is derived from an EMBL/GenBank/DDBJ whole genome shotgun (WGS) entry which is preliminary data.</text>
</comment>
<dbReference type="GO" id="GO:0000993">
    <property type="term" value="F:RNA polymerase II complex binding"/>
    <property type="evidence" value="ECO:0007669"/>
    <property type="project" value="TreeGrafter"/>
</dbReference>
<dbReference type="Proteomes" id="UP001209540">
    <property type="component" value="Unassembled WGS sequence"/>
</dbReference>
<dbReference type="GO" id="GO:0006368">
    <property type="term" value="P:transcription elongation by RNA polymerase II"/>
    <property type="evidence" value="ECO:0007669"/>
    <property type="project" value="InterPro"/>
</dbReference>
<comment type="subcellular location">
    <subcellularLocation>
        <location evidence="1">Nucleus</location>
    </subcellularLocation>
</comment>
<evidence type="ECO:0000256" key="2">
    <source>
        <dbReference type="ARBA" id="ARBA00010427"/>
    </source>
</evidence>
<keyword evidence="3" id="KW-0804">Transcription</keyword>
<dbReference type="EMBL" id="JAIXMP010000001">
    <property type="protein sequence ID" value="KAI9278285.1"/>
    <property type="molecule type" value="Genomic_DNA"/>
</dbReference>
<feature type="domain" description="Cell division control protein 73 C-terminal" evidence="5">
    <location>
        <begin position="78"/>
        <end position="229"/>
    </location>
</feature>
<sequence length="240" mass="27990">MIDDMEEDNGVMKNKEIVKKQRTREIPTETSTNVLHGTKDFAYAIDMAESILIRNDDTLNEVDPSMSVEKQQLSTRKDKIPLIIVPSAPTAKITLFNVKKFLENSIFEDARTFRAQGMKKPEYVTVERVKRNGQVVVYDIVDSVAKFSQSDWNRVCCVFVGGQAWQFIGWKYENPFELFLHVKGVFPKWSDEKVSGKAAHWVVTPLDIHRHQRHRDKLCVSQFWDMLDKYNQVNKRFLNF</sequence>
<keyword evidence="7" id="KW-1185">Reference proteome</keyword>
<dbReference type="GO" id="GO:0016593">
    <property type="term" value="C:Cdc73/Paf1 complex"/>
    <property type="evidence" value="ECO:0007669"/>
    <property type="project" value="InterPro"/>
</dbReference>
<dbReference type="Pfam" id="PF05179">
    <property type="entry name" value="CDC73_C"/>
    <property type="match status" value="1"/>
</dbReference>
<comment type="similarity">
    <text evidence="2">Belongs to the CDC73 family.</text>
</comment>
<protein>
    <submittedName>
        <fullName evidence="6">RNA polymerase II accessory factor</fullName>
    </submittedName>
</protein>
<name>A0AAD5KBK2_9FUNG</name>
<dbReference type="InterPro" id="IPR038103">
    <property type="entry name" value="CDC73_C_sf"/>
</dbReference>
<reference evidence="6" key="2">
    <citation type="submission" date="2023-02" db="EMBL/GenBank/DDBJ databases">
        <authorList>
            <consortium name="DOE Joint Genome Institute"/>
            <person name="Mondo S.J."/>
            <person name="Chang Y."/>
            <person name="Wang Y."/>
            <person name="Ahrendt S."/>
            <person name="Andreopoulos W."/>
            <person name="Barry K."/>
            <person name="Beard J."/>
            <person name="Benny G.L."/>
            <person name="Blankenship S."/>
            <person name="Bonito G."/>
            <person name="Cuomo C."/>
            <person name="Desiro A."/>
            <person name="Gervers K.A."/>
            <person name="Hundley H."/>
            <person name="Kuo A."/>
            <person name="LaButti K."/>
            <person name="Lang B.F."/>
            <person name="Lipzen A."/>
            <person name="O'Donnell K."/>
            <person name="Pangilinan J."/>
            <person name="Reynolds N."/>
            <person name="Sandor L."/>
            <person name="Smith M.W."/>
            <person name="Tsang A."/>
            <person name="Grigoriev I.V."/>
            <person name="Stajich J.E."/>
            <person name="Spatafora J.W."/>
        </authorList>
    </citation>
    <scope>NUCLEOTIDE SEQUENCE</scope>
    <source>
        <strain evidence="6">RSA 2281</strain>
    </source>
</reference>
<dbReference type="Gene3D" id="3.40.50.11990">
    <property type="entry name" value="RNA polymerase II accessory factor, Cdc73 C-terminal domain"/>
    <property type="match status" value="1"/>
</dbReference>
<dbReference type="AlphaFoldDB" id="A0AAD5KBK2"/>
<dbReference type="PANTHER" id="PTHR12466:SF8">
    <property type="entry name" value="PARAFIBROMIN"/>
    <property type="match status" value="1"/>
</dbReference>
<accession>A0AAD5KBK2</accession>
<evidence type="ECO:0000256" key="3">
    <source>
        <dbReference type="ARBA" id="ARBA00023163"/>
    </source>
</evidence>
<dbReference type="GO" id="GO:0032968">
    <property type="term" value="P:positive regulation of transcription elongation by RNA polymerase II"/>
    <property type="evidence" value="ECO:0007669"/>
    <property type="project" value="TreeGrafter"/>
</dbReference>